<reference evidence="1 2" key="1">
    <citation type="journal article" date="2021" name="Int. J. Syst. Evol. Microbiol.">
        <title>Reticulibacter mediterranei gen. nov., sp. nov., within the new family Reticulibacteraceae fam. nov., and Ktedonospora formicarum gen. nov., sp. nov., Ktedonobacter robiniae sp. nov., Dictyobacter formicarum sp. nov. and Dictyobacter arantiisoli sp. nov., belonging to the class Ktedonobacteria.</title>
        <authorList>
            <person name="Yabe S."/>
            <person name="Zheng Y."/>
            <person name="Wang C.M."/>
            <person name="Sakai Y."/>
            <person name="Abe K."/>
            <person name="Yokota A."/>
            <person name="Donadio S."/>
            <person name="Cavaletti L."/>
            <person name="Monciardini P."/>
        </authorList>
    </citation>
    <scope>NUCLEOTIDE SEQUENCE [LARGE SCALE GENOMIC DNA]</scope>
    <source>
        <strain evidence="1 2">SOSP1-9</strain>
    </source>
</reference>
<proteinExistence type="predicted"/>
<dbReference type="InterPro" id="IPR032466">
    <property type="entry name" value="Metal_Hydrolase"/>
</dbReference>
<dbReference type="Gene3D" id="3.20.20.140">
    <property type="entry name" value="Metal-dependent hydrolases"/>
    <property type="match status" value="1"/>
</dbReference>
<dbReference type="PROSITE" id="PS51365">
    <property type="entry name" value="RENAL_DIPEPTIDASE_2"/>
    <property type="match status" value="1"/>
</dbReference>
<evidence type="ECO:0000313" key="2">
    <source>
        <dbReference type="Proteomes" id="UP000635565"/>
    </source>
</evidence>
<dbReference type="PANTHER" id="PTHR10443">
    <property type="entry name" value="MICROSOMAL DIPEPTIDASE"/>
    <property type="match status" value="1"/>
</dbReference>
<sequence>MNMLIIDAHLDLGWNALQWNRNLELSTSTLRMLEVGISGPGRAMGTTALPELHKGKVAVCFATLLARSTGRPEPYIDYGSPAQAFGIARGQLAYYQALEKAGHVRILTEKVALESHMAEWQAWDADQQTDEQKQPPLGLVISMESADPILDADELSEWQAAGVRLIGPAHYGPGRYAGGTGTELPLTPSGRELLIQMQKYNIILDATHLSDQAFWEAMRFYDGPVIASHNSCRSLVPHQRQFDDEQLKLIIERDGVIGMPLDLIMLQFGWIRGGLTNPRVNLVQIVDHIDHICQLAGNSKHVGIGSDLDGGFGREQSPQDLDTIADLQKLGLLLAQRGYAEADIMAILHGNWLRLLRRVWN</sequence>
<dbReference type="EMBL" id="BNJJ01000002">
    <property type="protein sequence ID" value="GHO82964.1"/>
    <property type="molecule type" value="Genomic_DNA"/>
</dbReference>
<organism evidence="1 2">
    <name type="scientific">Dictyobacter formicarum</name>
    <dbReference type="NCBI Taxonomy" id="2778368"/>
    <lineage>
        <taxon>Bacteria</taxon>
        <taxon>Bacillati</taxon>
        <taxon>Chloroflexota</taxon>
        <taxon>Ktedonobacteria</taxon>
        <taxon>Ktedonobacterales</taxon>
        <taxon>Dictyobacteraceae</taxon>
        <taxon>Dictyobacter</taxon>
    </lineage>
</organism>
<accession>A0ABQ3VAD2</accession>
<dbReference type="Pfam" id="PF01244">
    <property type="entry name" value="Peptidase_M19"/>
    <property type="match status" value="1"/>
</dbReference>
<protein>
    <submittedName>
        <fullName evidence="1">Peptidase</fullName>
    </submittedName>
</protein>
<keyword evidence="2" id="KW-1185">Reference proteome</keyword>
<evidence type="ECO:0000313" key="1">
    <source>
        <dbReference type="EMBL" id="GHO82964.1"/>
    </source>
</evidence>
<name>A0ABQ3VAD2_9CHLR</name>
<comment type="caution">
    <text evidence="1">The sequence shown here is derived from an EMBL/GenBank/DDBJ whole genome shotgun (WGS) entry which is preliminary data.</text>
</comment>
<dbReference type="Proteomes" id="UP000635565">
    <property type="component" value="Unassembled WGS sequence"/>
</dbReference>
<dbReference type="InterPro" id="IPR008257">
    <property type="entry name" value="Pept_M19"/>
</dbReference>
<dbReference type="PANTHER" id="PTHR10443:SF12">
    <property type="entry name" value="DIPEPTIDASE"/>
    <property type="match status" value="1"/>
</dbReference>
<dbReference type="SUPFAM" id="SSF51556">
    <property type="entry name" value="Metallo-dependent hydrolases"/>
    <property type="match status" value="1"/>
</dbReference>
<gene>
    <name evidence="1" type="ORF">KSZ_09700</name>
</gene>